<keyword evidence="1" id="KW-0472">Membrane</keyword>
<dbReference type="EMBL" id="JARGYC010000152">
    <property type="protein sequence ID" value="MDF0603854.1"/>
    <property type="molecule type" value="Genomic_DNA"/>
</dbReference>
<sequence length="277" mass="29316">MTSDQWLRLVSFLALALGALAAIAGLFWTPPGGMGDAPELFGRGLYRRDMPFTAGGAQGADLVTLLLILPAALWALAGPLTRPRRLVLAVALSWTLYLGVSLSFGAVAFNEAFPLYVLMMPMSALGLALALRTFLLTRTPRWLPGFLLACGLVTGAAWSLLLWLEMTAGAYPPQSYYTVRTTYALDLGLIAPGCVAVAIGLRGGRSWGMMLAIPLLAIAALLLPMMLAQTVMQLRAGAAFGPEAAAPLAGFTLVSAGAAWFLWRLARGTPPRPSADR</sequence>
<feature type="transmembrane region" description="Helical" evidence="1">
    <location>
        <begin position="142"/>
        <end position="163"/>
    </location>
</feature>
<comment type="caution">
    <text evidence="2">The sequence shown here is derived from an EMBL/GenBank/DDBJ whole genome shotgun (WGS) entry which is preliminary data.</text>
</comment>
<evidence type="ECO:0000313" key="3">
    <source>
        <dbReference type="Proteomes" id="UP001220964"/>
    </source>
</evidence>
<feature type="transmembrane region" description="Helical" evidence="1">
    <location>
        <begin position="115"/>
        <end position="135"/>
    </location>
</feature>
<name>A0AAE3NY85_9RHOB</name>
<proteinExistence type="predicted"/>
<gene>
    <name evidence="2" type="ORF">P1J78_24375</name>
</gene>
<feature type="transmembrane region" description="Helical" evidence="1">
    <location>
        <begin position="244"/>
        <end position="263"/>
    </location>
</feature>
<keyword evidence="1" id="KW-1133">Transmembrane helix</keyword>
<organism evidence="2 3">
    <name type="scientific">Psychromarinibacter sediminicola</name>
    <dbReference type="NCBI Taxonomy" id="3033385"/>
    <lineage>
        <taxon>Bacteria</taxon>
        <taxon>Pseudomonadati</taxon>
        <taxon>Pseudomonadota</taxon>
        <taxon>Alphaproteobacteria</taxon>
        <taxon>Rhodobacterales</taxon>
        <taxon>Paracoccaceae</taxon>
        <taxon>Psychromarinibacter</taxon>
    </lineage>
</organism>
<feature type="transmembrane region" description="Helical" evidence="1">
    <location>
        <begin position="59"/>
        <end position="77"/>
    </location>
</feature>
<evidence type="ECO:0000256" key="1">
    <source>
        <dbReference type="SAM" id="Phobius"/>
    </source>
</evidence>
<keyword evidence="3" id="KW-1185">Reference proteome</keyword>
<evidence type="ECO:0000313" key="2">
    <source>
        <dbReference type="EMBL" id="MDF0603854.1"/>
    </source>
</evidence>
<dbReference type="RefSeq" id="WP_275569964.1">
    <property type="nucleotide sequence ID" value="NZ_JARGYC010000152.1"/>
</dbReference>
<protein>
    <submittedName>
        <fullName evidence="2">Uncharacterized protein</fullName>
    </submittedName>
</protein>
<feature type="transmembrane region" description="Helical" evidence="1">
    <location>
        <begin position="86"/>
        <end position="109"/>
    </location>
</feature>
<reference evidence="2" key="1">
    <citation type="submission" date="2023-03" db="EMBL/GenBank/DDBJ databases">
        <title>Multiphase analysis and comparison of six strains from genera Psychromarinibacter, Lutimaribacter, and Maritimibacter, including a novel species: Psychromarinibacter sediminicola sp. nov.</title>
        <authorList>
            <person name="Wang Y.-H."/>
            <person name="Ye M.-Q."/>
            <person name="Du Z.-J."/>
        </authorList>
    </citation>
    <scope>NUCLEOTIDE SEQUENCE</scope>
    <source>
        <strain evidence="2">C21-152</strain>
    </source>
</reference>
<feature type="transmembrane region" description="Helical" evidence="1">
    <location>
        <begin position="183"/>
        <end position="201"/>
    </location>
</feature>
<feature type="transmembrane region" description="Helical" evidence="1">
    <location>
        <begin position="213"/>
        <end position="232"/>
    </location>
</feature>
<accession>A0AAE3NY85</accession>
<dbReference type="Proteomes" id="UP001220964">
    <property type="component" value="Unassembled WGS sequence"/>
</dbReference>
<dbReference type="AlphaFoldDB" id="A0AAE3NY85"/>
<keyword evidence="1" id="KW-0812">Transmembrane</keyword>